<dbReference type="PROSITE" id="PS00409">
    <property type="entry name" value="PROKAR_NTER_METHYL"/>
    <property type="match status" value="1"/>
</dbReference>
<reference evidence="2 3" key="1">
    <citation type="journal article" date="2024" name="Chem. Sci.">
        <title>Discovery of megapolipeptins by genome mining of a Burkholderiales bacteria collection.</title>
        <authorList>
            <person name="Paulo B.S."/>
            <person name="Recchia M.J.J."/>
            <person name="Lee S."/>
            <person name="Fergusson C.H."/>
            <person name="Romanowski S.B."/>
            <person name="Hernandez A."/>
            <person name="Krull N."/>
            <person name="Liu D.Y."/>
            <person name="Cavanagh H."/>
            <person name="Bos A."/>
            <person name="Gray C.A."/>
            <person name="Murphy B.T."/>
            <person name="Linington R.G."/>
            <person name="Eustaquio A.S."/>
        </authorList>
    </citation>
    <scope>NUCLEOTIDE SEQUENCE [LARGE SCALE GENOMIC DNA]</scope>
    <source>
        <strain evidence="2 3">RL21-008-BIB-B</strain>
    </source>
</reference>
<organism evidence="2 3">
    <name type="scientific">Herbaspirillum rhizosphaerae</name>
    <dbReference type="NCBI Taxonomy" id="346179"/>
    <lineage>
        <taxon>Bacteria</taxon>
        <taxon>Pseudomonadati</taxon>
        <taxon>Pseudomonadota</taxon>
        <taxon>Betaproteobacteria</taxon>
        <taxon>Burkholderiales</taxon>
        <taxon>Oxalobacteraceae</taxon>
        <taxon>Herbaspirillum</taxon>
    </lineage>
</organism>
<dbReference type="NCBIfam" id="TIGR02532">
    <property type="entry name" value="IV_pilin_GFxxxE"/>
    <property type="match status" value="1"/>
</dbReference>
<dbReference type="NCBIfam" id="TIGR02523">
    <property type="entry name" value="type_IV_pilV"/>
    <property type="match status" value="1"/>
</dbReference>
<dbReference type="EMBL" id="JAQQFR010000005">
    <property type="protein sequence ID" value="MFL9878471.1"/>
    <property type="molecule type" value="Genomic_DNA"/>
</dbReference>
<evidence type="ECO:0000256" key="1">
    <source>
        <dbReference type="SAM" id="Phobius"/>
    </source>
</evidence>
<name>A0ABW8Z5Z5_9BURK</name>
<comment type="caution">
    <text evidence="2">The sequence shown here is derived from an EMBL/GenBank/DDBJ whole genome shotgun (WGS) entry which is preliminary data.</text>
</comment>
<keyword evidence="1" id="KW-0812">Transmembrane</keyword>
<keyword evidence="1" id="KW-1133">Transmembrane helix</keyword>
<dbReference type="Proteomes" id="UP001629214">
    <property type="component" value="Unassembled WGS sequence"/>
</dbReference>
<accession>A0ABW8Z5Z5</accession>
<dbReference type="Pfam" id="PF07963">
    <property type="entry name" value="N_methyl"/>
    <property type="match status" value="1"/>
</dbReference>
<keyword evidence="3" id="KW-1185">Reference proteome</keyword>
<evidence type="ECO:0000313" key="3">
    <source>
        <dbReference type="Proteomes" id="UP001629214"/>
    </source>
</evidence>
<protein>
    <submittedName>
        <fullName evidence="2">Type IV pilus modification protein PilV</fullName>
    </submittedName>
</protein>
<dbReference type="InterPro" id="IPR013362">
    <property type="entry name" value="Pilus_4_PilV"/>
</dbReference>
<gene>
    <name evidence="2" type="primary">pilV</name>
    <name evidence="2" type="ORF">PQR63_08765</name>
</gene>
<keyword evidence="1" id="KW-0472">Membrane</keyword>
<dbReference type="InterPro" id="IPR012902">
    <property type="entry name" value="N_methyl_site"/>
</dbReference>
<sequence length="190" mass="20208">MRLHVNKSSAQSRESGFTLIEVLVAVAILALGASGVAAMQLRALRMTQQSGFQTTATQLAVTLADLMRTDPELARLPGSPYLFSYQADAMANNTPSSLACMQHICDGATMATAEVQRWQLQLQQALPQARAVVCHDSNPATANRLQWSCDHAANAAIVIKIGWSAREPVSTSATSVAKEPSPHIAIAVAI</sequence>
<proteinExistence type="predicted"/>
<feature type="transmembrane region" description="Helical" evidence="1">
    <location>
        <begin position="20"/>
        <end position="39"/>
    </location>
</feature>
<dbReference type="RefSeq" id="WP_408167447.1">
    <property type="nucleotide sequence ID" value="NZ_JAQQFR010000005.1"/>
</dbReference>
<evidence type="ECO:0000313" key="2">
    <source>
        <dbReference type="EMBL" id="MFL9878471.1"/>
    </source>
</evidence>